<reference evidence="2" key="1">
    <citation type="submission" date="2020-11" db="EMBL/GenBank/DDBJ databases">
        <title>Nocardioides sp. nov., isolated from Soil of Cynanchum wilfordii Hemsley rhizosphere.</title>
        <authorList>
            <person name="Lee J.-S."/>
            <person name="Suh M.K."/>
            <person name="Kim J.-S."/>
        </authorList>
    </citation>
    <scope>NUCLEOTIDE SEQUENCE</scope>
    <source>
        <strain evidence="2">KCTC 19275</strain>
    </source>
</reference>
<keyword evidence="1" id="KW-0472">Membrane</keyword>
<sequence>MTIQRMTAGRPAETTAQPSRDWRLQATWAALFLNVLPFTGDHLLPLPAIVGQLIAQGALPVALVLALLANPRGLVRPNVHVVLFSLLCLLAVMVSLHNPFLVSSTYRALRFSGYVLVLWLLSPFWGRRDLALLRCHRVCLVVVLSSVALGAVISPGKAFAFDGRLAGIIWPVFPTAVAHMAAILAGTSALLWMCRVISGRNAVATIVLAAPVLVATHTRTALLAGAVGLVCASASLLLARSRARRTWIWGGVLSTAVFVVFASELMSWLLRGQTASQASGLTGRTTVWSQVLDHPRSLGQQLFGSGMSNLSFNGSAIDSNWVGTYLDLGLVGAAIQILLLAILLLTALTRPSGPRRAVAIFLIVYCIFASITETGLSGPSAVVLDLAVASALIARPSERPTG</sequence>
<dbReference type="GO" id="GO:0016874">
    <property type="term" value="F:ligase activity"/>
    <property type="evidence" value="ECO:0007669"/>
    <property type="project" value="UniProtKB-KW"/>
</dbReference>
<keyword evidence="1" id="KW-1133">Transmembrane helix</keyword>
<feature type="transmembrane region" description="Helical" evidence="1">
    <location>
        <begin position="168"/>
        <end position="192"/>
    </location>
</feature>
<evidence type="ECO:0000313" key="2">
    <source>
        <dbReference type="EMBL" id="MBF4764107.1"/>
    </source>
</evidence>
<evidence type="ECO:0000313" key="3">
    <source>
        <dbReference type="Proteomes" id="UP000640489"/>
    </source>
</evidence>
<feature type="transmembrane region" description="Helical" evidence="1">
    <location>
        <begin position="199"/>
        <end position="215"/>
    </location>
</feature>
<feature type="transmembrane region" description="Helical" evidence="1">
    <location>
        <begin position="81"/>
        <end position="102"/>
    </location>
</feature>
<feature type="transmembrane region" description="Helical" evidence="1">
    <location>
        <begin position="246"/>
        <end position="270"/>
    </location>
</feature>
<comment type="caution">
    <text evidence="2">The sequence shown here is derived from an EMBL/GenBank/DDBJ whole genome shotgun (WGS) entry which is preliminary data.</text>
</comment>
<feature type="transmembrane region" description="Helical" evidence="1">
    <location>
        <begin position="138"/>
        <end position="156"/>
    </location>
</feature>
<gene>
    <name evidence="2" type="ORF">ISU07_13310</name>
</gene>
<evidence type="ECO:0000256" key="1">
    <source>
        <dbReference type="SAM" id="Phobius"/>
    </source>
</evidence>
<organism evidence="2 3">
    <name type="scientific">Nocardioides islandensis</name>
    <dbReference type="NCBI Taxonomy" id="433663"/>
    <lineage>
        <taxon>Bacteria</taxon>
        <taxon>Bacillati</taxon>
        <taxon>Actinomycetota</taxon>
        <taxon>Actinomycetes</taxon>
        <taxon>Propionibacteriales</taxon>
        <taxon>Nocardioidaceae</taxon>
        <taxon>Nocardioides</taxon>
    </lineage>
</organism>
<feature type="transmembrane region" description="Helical" evidence="1">
    <location>
        <begin position="46"/>
        <end position="69"/>
    </location>
</feature>
<feature type="transmembrane region" description="Helical" evidence="1">
    <location>
        <begin position="357"/>
        <end position="376"/>
    </location>
</feature>
<proteinExistence type="predicted"/>
<keyword evidence="3" id="KW-1185">Reference proteome</keyword>
<name>A0A930VGD8_9ACTN</name>
<keyword evidence="1" id="KW-0812">Transmembrane</keyword>
<feature type="transmembrane region" description="Helical" evidence="1">
    <location>
        <begin position="108"/>
        <end position="126"/>
    </location>
</feature>
<dbReference type="AlphaFoldDB" id="A0A930VGD8"/>
<dbReference type="EMBL" id="JADKPN010000007">
    <property type="protein sequence ID" value="MBF4764107.1"/>
    <property type="molecule type" value="Genomic_DNA"/>
</dbReference>
<protein>
    <submittedName>
        <fullName evidence="2">O-antigen ligase family protein</fullName>
    </submittedName>
</protein>
<feature type="transmembrane region" description="Helical" evidence="1">
    <location>
        <begin position="325"/>
        <end position="345"/>
    </location>
</feature>
<dbReference type="RefSeq" id="WP_194707279.1">
    <property type="nucleotide sequence ID" value="NZ_JADKPN010000007.1"/>
</dbReference>
<accession>A0A930VGD8</accession>
<feature type="transmembrane region" description="Helical" evidence="1">
    <location>
        <begin position="221"/>
        <end position="239"/>
    </location>
</feature>
<keyword evidence="2" id="KW-0436">Ligase</keyword>
<dbReference type="Proteomes" id="UP000640489">
    <property type="component" value="Unassembled WGS sequence"/>
</dbReference>